<accession>D6GRH0</accession>
<dbReference type="EMBL" id="CP002390">
    <property type="protein sequence ID" value="EFE28261.1"/>
    <property type="molecule type" value="Genomic_DNA"/>
</dbReference>
<evidence type="ECO:0000259" key="1">
    <source>
        <dbReference type="Pfam" id="PF06250"/>
    </source>
</evidence>
<reference evidence="4" key="1">
    <citation type="submission" date="2010-12" db="EMBL/GenBank/DDBJ databases">
        <title>The genome sequence of Filifactor alocis strain ATCC 35896.</title>
        <authorList>
            <consortium name="The Broad Institute Genome Sequencing Platform"/>
            <person name="Ward D."/>
            <person name="Earl A."/>
            <person name="Feldgarden M."/>
            <person name="Young S.K."/>
            <person name="Gargeya S."/>
            <person name="Zeng Q."/>
            <person name="Alvarado L."/>
            <person name="Berlin A."/>
            <person name="Bochicchio J."/>
            <person name="Chapman S.B."/>
            <person name="Chen Z."/>
            <person name="Freedman E."/>
            <person name="Gellesch M."/>
            <person name="Goldberg J."/>
            <person name="Griggs A."/>
            <person name="Gujja S."/>
            <person name="Heilman E."/>
            <person name="Heiman D."/>
            <person name="Howarth C."/>
            <person name="Mehta T."/>
            <person name="Neiman D."/>
            <person name="Pearson M."/>
            <person name="Roberts A."/>
            <person name="Saif S."/>
            <person name="Shea T."/>
            <person name="Shenoy N."/>
            <person name="Sisk P."/>
            <person name="Stolte C."/>
            <person name="Sykes S."/>
            <person name="White J."/>
            <person name="Yandava C."/>
            <person name="Izard J."/>
            <person name="Blanton J.M."/>
            <person name="Baranova O.V."/>
            <person name="Tanner A.C."/>
            <person name="Dewhirst F.E."/>
            <person name="Haas B."/>
            <person name="Nusbaum C."/>
            <person name="Birren B."/>
        </authorList>
    </citation>
    <scope>NUCLEOTIDE SEQUENCE [LARGE SCALE GENOMIC DNA]</scope>
    <source>
        <strain evidence="4">ATCC 35896 / D40 B5</strain>
    </source>
</reference>
<dbReference type="eggNOG" id="COG4804">
    <property type="taxonomic scope" value="Bacteria"/>
</dbReference>
<feature type="domain" description="YhcG N-terminal" evidence="2">
    <location>
        <begin position="20"/>
        <end position="180"/>
    </location>
</feature>
<dbReference type="STRING" id="546269.HMPREF0389_00176"/>
<dbReference type="Gene3D" id="3.40.1350.10">
    <property type="match status" value="1"/>
</dbReference>
<dbReference type="Pfam" id="PF06250">
    <property type="entry name" value="YhcG_C"/>
    <property type="match status" value="1"/>
</dbReference>
<dbReference type="InterPro" id="IPR011856">
    <property type="entry name" value="tRNA_endonuc-like_dom_sf"/>
</dbReference>
<dbReference type="PATRIC" id="fig|546269.5.peg.484"/>
<evidence type="ECO:0008006" key="5">
    <source>
        <dbReference type="Google" id="ProtNLM"/>
    </source>
</evidence>
<dbReference type="RefSeq" id="WP_014262126.1">
    <property type="nucleotide sequence ID" value="NC_016630.1"/>
</dbReference>
<dbReference type="PANTHER" id="PTHR30547:SF5">
    <property type="entry name" value="NUCLEASE YHCG-RELATED"/>
    <property type="match status" value="1"/>
</dbReference>
<dbReference type="OrthoDB" id="9801263at2"/>
<evidence type="ECO:0000313" key="4">
    <source>
        <dbReference type="Proteomes" id="UP000007468"/>
    </source>
</evidence>
<dbReference type="InterPro" id="IPR041527">
    <property type="entry name" value="YhcG_N"/>
</dbReference>
<dbReference type="PANTHER" id="PTHR30547">
    <property type="entry name" value="UNCHARACTERIZED PROTEIN YHCG-RELATED"/>
    <property type="match status" value="1"/>
</dbReference>
<keyword evidence="4" id="KW-1185">Reference proteome</keyword>
<organism evidence="3 4">
    <name type="scientific">Filifactor alocis (strain ATCC 35896 / CCUG 47790 / D40 B5)</name>
    <name type="common">Fusobacterium alocis</name>
    <dbReference type="NCBI Taxonomy" id="546269"/>
    <lineage>
        <taxon>Bacteria</taxon>
        <taxon>Bacillati</taxon>
        <taxon>Bacillota</taxon>
        <taxon>Clostridia</taxon>
        <taxon>Peptostreptococcales</taxon>
        <taxon>Filifactoraceae</taxon>
        <taxon>Filifactor</taxon>
    </lineage>
</organism>
<dbReference type="GO" id="GO:0003676">
    <property type="term" value="F:nucleic acid binding"/>
    <property type="evidence" value="ECO:0007669"/>
    <property type="project" value="InterPro"/>
</dbReference>
<dbReference type="InterPro" id="IPR009362">
    <property type="entry name" value="YhcG_C"/>
</dbReference>
<name>D6GRH0_FILAD</name>
<dbReference type="InterPro" id="IPR053148">
    <property type="entry name" value="PD-DEXK-like_domain"/>
</dbReference>
<evidence type="ECO:0000313" key="3">
    <source>
        <dbReference type="EMBL" id="EFE28261.1"/>
    </source>
</evidence>
<gene>
    <name evidence="3" type="ordered locus">HMPREF0389_00176</name>
</gene>
<dbReference type="Proteomes" id="UP000007468">
    <property type="component" value="Chromosome"/>
</dbReference>
<dbReference type="AlphaFoldDB" id="D6GRH0"/>
<feature type="domain" description="YhcG PDDEXK nuclease" evidence="1">
    <location>
        <begin position="202"/>
        <end position="355"/>
    </location>
</feature>
<sequence length="371" mass="43467">MEKKELSITSDSEYKKLLLELKEKVRNSQLKAAIKVNYELLDLYWTLGEYIVKNQEQHSWGDAFIKSLAKDLQKEFPDMKGFSETNIKYIRRWYLFYMKGLQGVAEIENNDSNSKGLQPVAQFDERVINHIKQIPWGHNQRIINKCKTIDEAIYYVDKTIENGWSRNVLVHQIESGLYGREGKSITNFEKRLPALQSDLARQTLKDPYHFDFLTIREGYDERELQKELVDKISDFLLELGEGFAYIGKEYHININGDDFYIDLLFYNLKLHSYIVIELKAEKFKPEHLGQLNFYVTAVNRELKTDRDNATIGLLICKDKNDVVCEYSLEQISQPIGISKYEITKLLEAEYKSSLPSIEEIEKKIKEIDTDN</sequence>
<proteinExistence type="predicted"/>
<dbReference type="KEGG" id="faa:HMPREF0389_00176"/>
<evidence type="ECO:0000259" key="2">
    <source>
        <dbReference type="Pfam" id="PF17761"/>
    </source>
</evidence>
<dbReference type="Pfam" id="PF17761">
    <property type="entry name" value="DUF1016_N"/>
    <property type="match status" value="1"/>
</dbReference>
<protein>
    <recommendedName>
        <fullName evidence="5">Cytoplasmic protein</fullName>
    </recommendedName>
</protein>